<dbReference type="Pfam" id="PF24784">
    <property type="entry name" value="Temptin_C"/>
    <property type="match status" value="1"/>
</dbReference>
<feature type="non-terminal residue" evidence="2">
    <location>
        <position position="1"/>
    </location>
</feature>
<dbReference type="EMBL" id="KQ242837">
    <property type="protein sequence ID" value="KNC77115.1"/>
    <property type="molecule type" value="Genomic_DNA"/>
</dbReference>
<proteinExistence type="predicted"/>
<organism evidence="2 3">
    <name type="scientific">Sphaeroforma arctica JP610</name>
    <dbReference type="NCBI Taxonomy" id="667725"/>
    <lineage>
        <taxon>Eukaryota</taxon>
        <taxon>Ichthyosporea</taxon>
        <taxon>Ichthyophonida</taxon>
        <taxon>Sphaeroforma</taxon>
    </lineage>
</organism>
<accession>A0A0L0FK43</accession>
<dbReference type="GeneID" id="25910921"/>
<feature type="domain" description="Temptin Cys/Cys disulfide" evidence="1">
    <location>
        <begin position="54"/>
        <end position="156"/>
    </location>
</feature>
<evidence type="ECO:0000313" key="2">
    <source>
        <dbReference type="EMBL" id="KNC77115.1"/>
    </source>
</evidence>
<dbReference type="RefSeq" id="XP_014151017.1">
    <property type="nucleotide sequence ID" value="XM_014295542.1"/>
</dbReference>
<dbReference type="AlphaFoldDB" id="A0A0L0FK43"/>
<dbReference type="OrthoDB" id="129121at2759"/>
<dbReference type="InterPro" id="IPR057626">
    <property type="entry name" value="S-S_Temptin"/>
</dbReference>
<evidence type="ECO:0000313" key="3">
    <source>
        <dbReference type="Proteomes" id="UP000054560"/>
    </source>
</evidence>
<protein>
    <recommendedName>
        <fullName evidence="1">Temptin Cys/Cys disulfide domain-containing protein</fullName>
    </recommendedName>
</protein>
<dbReference type="PANTHER" id="PTHR34737:SF2">
    <property type="entry name" value="EF-HAND DOMAIN-CONTAINING PROTEIN"/>
    <property type="match status" value="1"/>
</dbReference>
<evidence type="ECO:0000259" key="1">
    <source>
        <dbReference type="Pfam" id="PF24784"/>
    </source>
</evidence>
<dbReference type="eggNOG" id="ENOG502S9GS">
    <property type="taxonomic scope" value="Eukaryota"/>
</dbReference>
<keyword evidence="3" id="KW-1185">Reference proteome</keyword>
<dbReference type="InterPro" id="IPR055313">
    <property type="entry name" value="Temptin-like"/>
</dbReference>
<dbReference type="PANTHER" id="PTHR34737">
    <property type="entry name" value="EF-HAND DOMAIN-CONTAINING PROTEIN"/>
    <property type="match status" value="1"/>
</dbReference>
<sequence length="328" mass="35183">SVPKYGSETIYNNIIGRLKAHFRLVASSNHTSRITYIMLSKTVLLSILSTTTLARRLYEDRIPNGDNVPCPPDAEGCVDGLCPEVAYSTCVGGDSPNNQFGLDLQENDYAWTMELCLKDSDGDGFTNGEELGDPCCEWMEGDYPSFANLTELSHPGFSSSVPEILNECAGDAAELVCEDADGNLVEITSDEIVNGTVLDTNGTVLLNETQVASCVPITFESELFPALICTDSEGNNIEIDENDISENGTYVVDGEVILDEAQVIACTPAENDIGVDIAGIVGIDILDEQNLIFCPAFIPTCATDCVNCEITLEVLGVSCAKATCLDEE</sequence>
<gene>
    <name evidence="2" type="ORF">SARC_10417</name>
</gene>
<name>A0A0L0FK43_9EUKA</name>
<dbReference type="Proteomes" id="UP000054560">
    <property type="component" value="Unassembled WGS sequence"/>
</dbReference>
<reference evidence="2 3" key="1">
    <citation type="submission" date="2011-02" db="EMBL/GenBank/DDBJ databases">
        <title>The Genome Sequence of Sphaeroforma arctica JP610.</title>
        <authorList>
            <consortium name="The Broad Institute Genome Sequencing Platform"/>
            <person name="Russ C."/>
            <person name="Cuomo C."/>
            <person name="Young S.K."/>
            <person name="Zeng Q."/>
            <person name="Gargeya S."/>
            <person name="Alvarado L."/>
            <person name="Berlin A."/>
            <person name="Chapman S.B."/>
            <person name="Chen Z."/>
            <person name="Freedman E."/>
            <person name="Gellesch M."/>
            <person name="Goldberg J."/>
            <person name="Griggs A."/>
            <person name="Gujja S."/>
            <person name="Heilman E."/>
            <person name="Heiman D."/>
            <person name="Howarth C."/>
            <person name="Mehta T."/>
            <person name="Neiman D."/>
            <person name="Pearson M."/>
            <person name="Roberts A."/>
            <person name="Saif S."/>
            <person name="Shea T."/>
            <person name="Shenoy N."/>
            <person name="Sisk P."/>
            <person name="Stolte C."/>
            <person name="Sykes S."/>
            <person name="White J."/>
            <person name="Yandava C."/>
            <person name="Burger G."/>
            <person name="Gray M.W."/>
            <person name="Holland P.W.H."/>
            <person name="King N."/>
            <person name="Lang F.B.F."/>
            <person name="Roger A.J."/>
            <person name="Ruiz-Trillo I."/>
            <person name="Haas B."/>
            <person name="Nusbaum C."/>
            <person name="Birren B."/>
        </authorList>
    </citation>
    <scope>NUCLEOTIDE SEQUENCE [LARGE SCALE GENOMIC DNA]</scope>
    <source>
        <strain evidence="2 3">JP610</strain>
    </source>
</reference>
<dbReference type="STRING" id="667725.A0A0L0FK43"/>